<keyword evidence="4" id="KW-0548">Nucleotidyltransferase</keyword>
<dbReference type="EMBL" id="MN036262">
    <property type="protein sequence ID" value="QDH91475.1"/>
    <property type="molecule type" value="Genomic_RNA"/>
</dbReference>
<proteinExistence type="predicted"/>
<evidence type="ECO:0000256" key="2">
    <source>
        <dbReference type="ARBA" id="ARBA00022484"/>
    </source>
</evidence>
<keyword evidence="9" id="KW-0460">Magnesium</keyword>
<dbReference type="GO" id="GO:0000166">
    <property type="term" value="F:nucleotide binding"/>
    <property type="evidence" value="ECO:0007669"/>
    <property type="project" value="UniProtKB-KW"/>
</dbReference>
<dbReference type="GO" id="GO:0046872">
    <property type="term" value="F:metal ion binding"/>
    <property type="evidence" value="ECO:0007669"/>
    <property type="project" value="UniProtKB-KW"/>
</dbReference>
<keyword evidence="6" id="KW-0693">Viral RNA replication</keyword>
<comment type="catalytic activity">
    <reaction evidence="8">
        <text>RNA(n) + a ribonucleoside 5'-triphosphate = RNA(n+1) + diphosphate</text>
        <dbReference type="Rhea" id="RHEA:21248"/>
        <dbReference type="Rhea" id="RHEA-COMP:14527"/>
        <dbReference type="Rhea" id="RHEA-COMP:17342"/>
        <dbReference type="ChEBI" id="CHEBI:33019"/>
        <dbReference type="ChEBI" id="CHEBI:61557"/>
        <dbReference type="ChEBI" id="CHEBI:140395"/>
        <dbReference type="EC" id="2.7.7.48"/>
    </reaction>
</comment>
<evidence type="ECO:0000256" key="4">
    <source>
        <dbReference type="ARBA" id="ARBA00022695"/>
    </source>
</evidence>
<feature type="binding site" evidence="9">
    <location>
        <position position="362"/>
    </location>
    <ligand>
        <name>Mg(2+)</name>
        <dbReference type="ChEBI" id="CHEBI:18420"/>
        <label>2</label>
    </ligand>
</feature>
<keyword evidence="5" id="KW-0547">Nucleotide-binding</keyword>
<feature type="domain" description="RdRp catalytic" evidence="10">
    <location>
        <begin position="347"/>
        <end position="492"/>
    </location>
</feature>
<evidence type="ECO:0000256" key="6">
    <source>
        <dbReference type="ARBA" id="ARBA00022953"/>
    </source>
</evidence>
<keyword evidence="2 11" id="KW-0696">RNA-directed RNA polymerase</keyword>
<feature type="binding site" evidence="9">
    <location>
        <position position="460"/>
    </location>
    <ligand>
        <name>Mg(2+)</name>
        <dbReference type="ChEBI" id="CHEBI:18420"/>
        <label>2</label>
    </ligand>
</feature>
<comment type="cofactor">
    <cofactor evidence="9">
        <name>Mg(2+)</name>
        <dbReference type="ChEBI" id="CHEBI:18420"/>
    </cofactor>
    <text evidence="9">Binds 2 Mg(2+) per subunit.</text>
</comment>
<name>A0A514DD05_9VIRU</name>
<dbReference type="Pfam" id="PF03431">
    <property type="entry name" value="RNA_replicase_B"/>
    <property type="match status" value="1"/>
</dbReference>
<dbReference type="EC" id="2.7.7.48" evidence="1"/>
<evidence type="ECO:0000256" key="8">
    <source>
        <dbReference type="ARBA" id="ARBA00048744"/>
    </source>
</evidence>
<evidence type="ECO:0000256" key="7">
    <source>
        <dbReference type="ARBA" id="ARBA00030248"/>
    </source>
</evidence>
<gene>
    <name evidence="11" type="ORF">H1Bulk29482_000001</name>
</gene>
<dbReference type="GO" id="GO:0039694">
    <property type="term" value="P:viral RNA genome replication"/>
    <property type="evidence" value="ECO:0007669"/>
    <property type="project" value="InterPro"/>
</dbReference>
<keyword evidence="9" id="KW-0479">Metal-binding</keyword>
<accession>A0A514DD05</accession>
<evidence type="ECO:0000256" key="3">
    <source>
        <dbReference type="ARBA" id="ARBA00022679"/>
    </source>
</evidence>
<reference evidence="11" key="1">
    <citation type="submission" date="2019-05" db="EMBL/GenBank/DDBJ databases">
        <title>Metatranscriptomic reconstruction reveals RNA viruses with the potential to shape carbon cycling in soil.</title>
        <authorList>
            <person name="Starr E.P."/>
            <person name="Nuccio E."/>
            <person name="Pett-Ridge J."/>
            <person name="Banfield J.F."/>
            <person name="Firestone M.K."/>
        </authorList>
    </citation>
    <scope>NUCLEOTIDE SEQUENCE</scope>
    <source>
        <strain evidence="11">H1_Bulk_29_scaffold_482</strain>
    </source>
</reference>
<dbReference type="PROSITE" id="PS50522">
    <property type="entry name" value="RDRP_PHAGE"/>
    <property type="match status" value="1"/>
</dbReference>
<evidence type="ECO:0000256" key="1">
    <source>
        <dbReference type="ARBA" id="ARBA00012494"/>
    </source>
</evidence>
<sequence length="656" mass="73549">MKSQVNALLHVLLGVCKDVQAAYPALKGFEKDTSRLPLLCRTRGLGLFTLDLPNLDALLLRGLEDGRLSLSGPLTQSVSPRIRVPKFLSGLWLRVFDKSACLKEDVDATAVFFLRQIFCLGKRIEVVCSNRRREAALETYHGIERSLRMPTLGWSDDRLVHRVGIADNSLEQAIASGKHLPLFPLEMQEEKEMSPRTNRTRLQRLQQVADIVVGSMKFFEPVSLSAELEEESLGIGFRHGPGAVSERFNQSEKFDFKNWPNKLDDWFPFEFCGKTAGSPKERPLNNEKSSRLILVPKTAKSPRIIAAEPAAHQWCQQLIRSYFVMETKSNPLLGYFVNFARQDLSGDLVVRASRDRKLATVDLSDASDRLSCWTVERVFRSNPSVLHALHAARTRLLRDSVSKHPGFLKLRKFASQGTAVTFPVQSVVFLCIALAASMQHGKITPRRILSLRNKVRVYGDDIILPSTGYEEILVLLDLLQLKANKAKCYVSGHFRESCGSDAFLGVDVTPVKPKTVLPDGPASRQAVVDTINNLFVKGLWNASHSLESLLPPRVQRGLRIVGPGDAGLVGLRSYCGSDESHLKQRWNSRLHRYESRVWGLRPRTRKSRTEGFEGLLAFFARKHCPSNARDSEHIELRGARDGLSWEPMCASSLVHA</sequence>
<evidence type="ECO:0000256" key="5">
    <source>
        <dbReference type="ARBA" id="ARBA00022741"/>
    </source>
</evidence>
<dbReference type="InterPro" id="IPR007096">
    <property type="entry name" value="RNA-dir_Rpol_cat_phage"/>
</dbReference>
<protein>
    <recommendedName>
        <fullName evidence="1">RNA-directed RNA polymerase</fullName>
        <ecNumber evidence="1">2.7.7.48</ecNumber>
    </recommendedName>
    <alternativeName>
        <fullName evidence="7">RNA replicase beta chain</fullName>
    </alternativeName>
</protein>
<dbReference type="GO" id="GO:0003968">
    <property type="term" value="F:RNA-directed RNA polymerase activity"/>
    <property type="evidence" value="ECO:0007669"/>
    <property type="project" value="UniProtKB-KW"/>
</dbReference>
<evidence type="ECO:0000313" key="11">
    <source>
        <dbReference type="EMBL" id="QDH91475.1"/>
    </source>
</evidence>
<dbReference type="InterPro" id="IPR005093">
    <property type="entry name" value="RNArep_beta"/>
</dbReference>
<feature type="binding site" evidence="9">
    <location>
        <position position="461"/>
    </location>
    <ligand>
        <name>Mg(2+)</name>
        <dbReference type="ChEBI" id="CHEBI:18420"/>
        <label>2</label>
    </ligand>
</feature>
<evidence type="ECO:0000259" key="10">
    <source>
        <dbReference type="PROSITE" id="PS50522"/>
    </source>
</evidence>
<organism evidence="11">
    <name type="scientific">Leviviridae sp</name>
    <dbReference type="NCBI Taxonomy" id="2027243"/>
    <lineage>
        <taxon>Viruses</taxon>
        <taxon>Riboviria</taxon>
        <taxon>Orthornavirae</taxon>
        <taxon>Lenarviricota</taxon>
        <taxon>Leviviricetes</taxon>
        <taxon>Norzivirales</taxon>
        <taxon>Fiersviridae</taxon>
    </lineage>
</organism>
<evidence type="ECO:0000256" key="9">
    <source>
        <dbReference type="PIRSR" id="PIRSR605093-1"/>
    </source>
</evidence>
<keyword evidence="3" id="KW-0808">Transferase</keyword>